<evidence type="ECO:0008006" key="4">
    <source>
        <dbReference type="Google" id="ProtNLM"/>
    </source>
</evidence>
<keyword evidence="3" id="KW-1185">Reference proteome</keyword>
<evidence type="ECO:0000313" key="3">
    <source>
        <dbReference type="Proteomes" id="UP000266673"/>
    </source>
</evidence>
<protein>
    <recommendedName>
        <fullName evidence="4">Blue (type 1) copper domain-containing protein</fullName>
    </recommendedName>
</protein>
<dbReference type="OrthoDB" id="2432321at2759"/>
<feature type="signal peptide" evidence="1">
    <location>
        <begin position="1"/>
        <end position="22"/>
    </location>
</feature>
<dbReference type="AlphaFoldDB" id="A0A397VQP7"/>
<evidence type="ECO:0000256" key="1">
    <source>
        <dbReference type="SAM" id="SignalP"/>
    </source>
</evidence>
<dbReference type="SUPFAM" id="SSF49503">
    <property type="entry name" value="Cupredoxins"/>
    <property type="match status" value="1"/>
</dbReference>
<keyword evidence="1" id="KW-0732">Signal</keyword>
<dbReference type="Proteomes" id="UP000266673">
    <property type="component" value="Unassembled WGS sequence"/>
</dbReference>
<gene>
    <name evidence="2" type="ORF">C2G38_2243408</name>
</gene>
<accession>A0A397VQP7</accession>
<dbReference type="Gene3D" id="2.60.40.420">
    <property type="entry name" value="Cupredoxins - blue copper proteins"/>
    <property type="match status" value="1"/>
</dbReference>
<proteinExistence type="predicted"/>
<reference evidence="2 3" key="1">
    <citation type="submission" date="2018-06" db="EMBL/GenBank/DDBJ databases">
        <title>Comparative genomics reveals the genomic features of Rhizophagus irregularis, R. cerebriforme, R. diaphanum and Gigaspora rosea, and their symbiotic lifestyle signature.</title>
        <authorList>
            <person name="Morin E."/>
            <person name="San Clemente H."/>
            <person name="Chen E.C.H."/>
            <person name="De La Providencia I."/>
            <person name="Hainaut M."/>
            <person name="Kuo A."/>
            <person name="Kohler A."/>
            <person name="Murat C."/>
            <person name="Tang N."/>
            <person name="Roy S."/>
            <person name="Loubradou J."/>
            <person name="Henrissat B."/>
            <person name="Grigoriev I.V."/>
            <person name="Corradi N."/>
            <person name="Roux C."/>
            <person name="Martin F.M."/>
        </authorList>
    </citation>
    <scope>NUCLEOTIDE SEQUENCE [LARGE SCALE GENOMIC DNA]</scope>
    <source>
        <strain evidence="2 3">DAOM 194757</strain>
    </source>
</reference>
<organism evidence="2 3">
    <name type="scientific">Gigaspora rosea</name>
    <dbReference type="NCBI Taxonomy" id="44941"/>
    <lineage>
        <taxon>Eukaryota</taxon>
        <taxon>Fungi</taxon>
        <taxon>Fungi incertae sedis</taxon>
        <taxon>Mucoromycota</taxon>
        <taxon>Glomeromycotina</taxon>
        <taxon>Glomeromycetes</taxon>
        <taxon>Diversisporales</taxon>
        <taxon>Gigasporaceae</taxon>
        <taxon>Gigaspora</taxon>
    </lineage>
</organism>
<comment type="caution">
    <text evidence="2">The sequence shown here is derived from an EMBL/GenBank/DDBJ whole genome shotgun (WGS) entry which is preliminary data.</text>
</comment>
<evidence type="ECO:0000313" key="2">
    <source>
        <dbReference type="EMBL" id="RIB22233.1"/>
    </source>
</evidence>
<feature type="chain" id="PRO_5017269570" description="Blue (type 1) copper domain-containing protein" evidence="1">
    <location>
        <begin position="23"/>
        <end position="110"/>
    </location>
</feature>
<sequence>MSRLNFKLLTLLLVTFVTIISADVFTVHVGKDGGNVQFVWDNGTHSVTPSDGPEGSCTPSQNITEIQAPTNKPDRNVTFTIKEDTPSTIFYFCRVAHHCADGMLGTLVRA</sequence>
<dbReference type="InterPro" id="IPR008972">
    <property type="entry name" value="Cupredoxin"/>
</dbReference>
<dbReference type="EMBL" id="QKWP01000318">
    <property type="protein sequence ID" value="RIB22233.1"/>
    <property type="molecule type" value="Genomic_DNA"/>
</dbReference>
<name>A0A397VQP7_9GLOM</name>